<organism evidence="2 3">
    <name type="scientific">Alteromonas hispanica</name>
    <dbReference type="NCBI Taxonomy" id="315421"/>
    <lineage>
        <taxon>Bacteria</taxon>
        <taxon>Pseudomonadati</taxon>
        <taxon>Pseudomonadota</taxon>
        <taxon>Gammaproteobacteria</taxon>
        <taxon>Alteromonadales</taxon>
        <taxon>Alteromonadaceae</taxon>
        <taxon>Alteromonas/Salinimonas group</taxon>
        <taxon>Alteromonas</taxon>
    </lineage>
</organism>
<gene>
    <name evidence="2" type="ORF">GTW09_11600</name>
</gene>
<feature type="chain" id="PRO_5026789805" evidence="1">
    <location>
        <begin position="18"/>
        <end position="175"/>
    </location>
</feature>
<dbReference type="PANTHER" id="PTHR37691:SF1">
    <property type="entry name" value="BLR3518 PROTEIN"/>
    <property type="match status" value="1"/>
</dbReference>
<dbReference type="AlphaFoldDB" id="A0A6L9MVA3"/>
<protein>
    <submittedName>
        <fullName evidence="2">Uncharacterized protein</fullName>
    </submittedName>
</protein>
<sequence length="175" mass="18869">MACCLVALFSFHSVVHAQMSEFRDGTVIKGFGKSAPVPSHVLPENSEFNITFDVASTSGEGVVNRKFDSLARFINMHAAAGVKKENIHLALVVHGSAIFDLLNNASYQEKFDTPNPNEPLLKALLENNVRVILCGQSAASKAVKSGQLVEGVEIQLSAMTAHALLQQEGYTVNPF</sequence>
<evidence type="ECO:0000313" key="3">
    <source>
        <dbReference type="Proteomes" id="UP000478837"/>
    </source>
</evidence>
<proteinExistence type="predicted"/>
<comment type="caution">
    <text evidence="2">The sequence shown here is derived from an EMBL/GenBank/DDBJ whole genome shotgun (WGS) entry which is preliminary data.</text>
</comment>
<keyword evidence="3" id="KW-1185">Reference proteome</keyword>
<dbReference type="Pfam" id="PF02635">
    <property type="entry name" value="DsrE"/>
    <property type="match status" value="1"/>
</dbReference>
<dbReference type="PANTHER" id="PTHR37691">
    <property type="entry name" value="BLR3518 PROTEIN"/>
    <property type="match status" value="1"/>
</dbReference>
<dbReference type="Gene3D" id="3.40.1260.10">
    <property type="entry name" value="DsrEFH-like"/>
    <property type="match status" value="1"/>
</dbReference>
<evidence type="ECO:0000313" key="2">
    <source>
        <dbReference type="EMBL" id="NDW22169.1"/>
    </source>
</evidence>
<dbReference type="EMBL" id="JAAAWP010000006">
    <property type="protein sequence ID" value="NDW22169.1"/>
    <property type="molecule type" value="Genomic_DNA"/>
</dbReference>
<dbReference type="Proteomes" id="UP000478837">
    <property type="component" value="Unassembled WGS sequence"/>
</dbReference>
<reference evidence="2 3" key="1">
    <citation type="submission" date="2020-01" db="EMBL/GenBank/DDBJ databases">
        <title>Genomes of bacteria type strains.</title>
        <authorList>
            <person name="Chen J."/>
            <person name="Zhu S."/>
            <person name="Yang J."/>
        </authorList>
    </citation>
    <scope>NUCLEOTIDE SEQUENCE [LARGE SCALE GENOMIC DNA]</scope>
    <source>
        <strain evidence="2 3">LMG 22958</strain>
    </source>
</reference>
<name>A0A6L9MVA3_9ALTE</name>
<dbReference type="InterPro" id="IPR003787">
    <property type="entry name" value="Sulphur_relay_DsrE/F-like"/>
</dbReference>
<accession>A0A6L9MVA3</accession>
<feature type="signal peptide" evidence="1">
    <location>
        <begin position="1"/>
        <end position="17"/>
    </location>
</feature>
<keyword evidence="1" id="KW-0732">Signal</keyword>
<dbReference type="SUPFAM" id="SSF75169">
    <property type="entry name" value="DsrEFH-like"/>
    <property type="match status" value="1"/>
</dbReference>
<dbReference type="InterPro" id="IPR027396">
    <property type="entry name" value="DsrEFH-like"/>
</dbReference>
<evidence type="ECO:0000256" key="1">
    <source>
        <dbReference type="SAM" id="SignalP"/>
    </source>
</evidence>